<protein>
    <submittedName>
        <fullName evidence="2">Uncharacterized protein</fullName>
    </submittedName>
</protein>
<feature type="region of interest" description="Disordered" evidence="1">
    <location>
        <begin position="163"/>
        <end position="182"/>
    </location>
</feature>
<dbReference type="AlphaFoldDB" id="A0AAQ3N3A2"/>
<evidence type="ECO:0000313" key="3">
    <source>
        <dbReference type="Proteomes" id="UP001374535"/>
    </source>
</evidence>
<evidence type="ECO:0000256" key="1">
    <source>
        <dbReference type="SAM" id="MobiDB-lite"/>
    </source>
</evidence>
<feature type="region of interest" description="Disordered" evidence="1">
    <location>
        <begin position="1"/>
        <end position="43"/>
    </location>
</feature>
<dbReference type="Proteomes" id="UP001374535">
    <property type="component" value="Chromosome 7"/>
</dbReference>
<sequence>MEKNRFSLTRERRRESYPRRTEVSAKAAADGNGQKNQRKTEADKTPLLYIAGYSNKNKLREAQIHDYCFKKERILLRGMHGQVNYVKNKRAAQNKEHGALSIRTKRASKAKYATTKLSRHIRGNMESMANCVNHLKIKGSSTARRVAGRRGSRIDFSCTKRNTTNLEKKTSKRRKNYSATHKGNLDGWETLVVESLKEDRL</sequence>
<accession>A0AAQ3N3A2</accession>
<dbReference type="EMBL" id="CP144694">
    <property type="protein sequence ID" value="WVZ01702.1"/>
    <property type="molecule type" value="Genomic_DNA"/>
</dbReference>
<name>A0AAQ3N3A2_VIGMU</name>
<feature type="compositionally biased region" description="Basic and acidic residues" evidence="1">
    <location>
        <begin position="1"/>
        <end position="23"/>
    </location>
</feature>
<organism evidence="2 3">
    <name type="scientific">Vigna mungo</name>
    <name type="common">Black gram</name>
    <name type="synonym">Phaseolus mungo</name>
    <dbReference type="NCBI Taxonomy" id="3915"/>
    <lineage>
        <taxon>Eukaryota</taxon>
        <taxon>Viridiplantae</taxon>
        <taxon>Streptophyta</taxon>
        <taxon>Embryophyta</taxon>
        <taxon>Tracheophyta</taxon>
        <taxon>Spermatophyta</taxon>
        <taxon>Magnoliopsida</taxon>
        <taxon>eudicotyledons</taxon>
        <taxon>Gunneridae</taxon>
        <taxon>Pentapetalae</taxon>
        <taxon>rosids</taxon>
        <taxon>fabids</taxon>
        <taxon>Fabales</taxon>
        <taxon>Fabaceae</taxon>
        <taxon>Papilionoideae</taxon>
        <taxon>50 kb inversion clade</taxon>
        <taxon>NPAAA clade</taxon>
        <taxon>indigoferoid/millettioid clade</taxon>
        <taxon>Phaseoleae</taxon>
        <taxon>Vigna</taxon>
    </lineage>
</organism>
<proteinExistence type="predicted"/>
<reference evidence="2 3" key="1">
    <citation type="journal article" date="2023" name="Life. Sci Alliance">
        <title>Evolutionary insights into 3D genome organization and epigenetic landscape of Vigna mungo.</title>
        <authorList>
            <person name="Junaid A."/>
            <person name="Singh B."/>
            <person name="Bhatia S."/>
        </authorList>
    </citation>
    <scope>NUCLEOTIDE SEQUENCE [LARGE SCALE GENOMIC DNA]</scope>
    <source>
        <strain evidence="2">Urdbean</strain>
    </source>
</reference>
<gene>
    <name evidence="2" type="ORF">V8G54_022508</name>
</gene>
<keyword evidence="3" id="KW-1185">Reference proteome</keyword>
<evidence type="ECO:0000313" key="2">
    <source>
        <dbReference type="EMBL" id="WVZ01702.1"/>
    </source>
</evidence>